<evidence type="ECO:0000256" key="1">
    <source>
        <dbReference type="ARBA" id="ARBA00023002"/>
    </source>
</evidence>
<accession>A0A3B0ZBJ6</accession>
<dbReference type="InterPro" id="IPR001017">
    <property type="entry name" value="DH_E1"/>
</dbReference>
<proteinExistence type="predicted"/>
<dbReference type="SUPFAM" id="SSF52518">
    <property type="entry name" value="Thiamin diphosphate-binding fold (THDP-binding)"/>
    <property type="match status" value="1"/>
</dbReference>
<reference evidence="4" key="1">
    <citation type="submission" date="2018-06" db="EMBL/GenBank/DDBJ databases">
        <authorList>
            <person name="Zhirakovskaya E."/>
        </authorList>
    </citation>
    <scope>NUCLEOTIDE SEQUENCE</scope>
</reference>
<organism evidence="4">
    <name type="scientific">hydrothermal vent metagenome</name>
    <dbReference type="NCBI Taxonomy" id="652676"/>
    <lineage>
        <taxon>unclassified sequences</taxon>
        <taxon>metagenomes</taxon>
        <taxon>ecological metagenomes</taxon>
    </lineage>
</organism>
<dbReference type="PANTHER" id="PTHR43380:SF1">
    <property type="entry name" value="2-OXOISOVALERATE DEHYDROGENASE SUBUNIT ALPHA, MITOCHONDRIAL"/>
    <property type="match status" value="1"/>
</dbReference>
<dbReference type="GO" id="GO:0009083">
    <property type="term" value="P:branched-chain amino acid catabolic process"/>
    <property type="evidence" value="ECO:0007669"/>
    <property type="project" value="TreeGrafter"/>
</dbReference>
<name>A0A3B0ZBJ6_9ZZZZ</name>
<sequence length="369" mass="40843">MTNEEKKCIAQFEIHHTQLLNQAGELVGPLPEFATSFEILLALYRTMVQTRTFDSKAIALQRTGKMGTYSSSLGQEAVATGIGNAMRFEDVLLPTYREYAAQFQRGVAMSEILRYWGGDERGMAYAEQPHDMPITVPIATHVPQCAGIAYAMKLRKEARVAVCVLGDGATSKGDFYEGINLAGAWQLPMVVVVTNNHWAISVPRKVQTHAQTLAQKAIAAGIPGEQVDGNDVIAMRHVMSNAIEKARSGGGPTLIEAITYRMHDHTTADDASRYREQAIVDEHKRLDPIDRLRKYLTKNHDWDDAKEQTLHEACAAEVQAAVNSYLDTPAVPPESMFDYLYETLPDALQSQRDEVEQLGKQKKGGDNHG</sequence>
<feature type="region of interest" description="Disordered" evidence="2">
    <location>
        <begin position="350"/>
        <end position="369"/>
    </location>
</feature>
<evidence type="ECO:0000313" key="4">
    <source>
        <dbReference type="EMBL" id="VAW88921.1"/>
    </source>
</evidence>
<dbReference type="EC" id="1.2.4.4" evidence="4"/>
<protein>
    <submittedName>
        <fullName evidence="4">Branched-chain alpha-keto acid dehydrogenase, E1 component, alpha subunit</fullName>
        <ecNumber evidence="4">1.2.4.4</ecNumber>
    </submittedName>
</protein>
<dbReference type="InterPro" id="IPR017596">
    <property type="entry name" value="PdhA/BkdA"/>
</dbReference>
<dbReference type="Gene3D" id="3.40.50.970">
    <property type="match status" value="1"/>
</dbReference>
<dbReference type="InterPro" id="IPR050771">
    <property type="entry name" value="Alpha-ketoacid_DH_E1_comp"/>
</dbReference>
<dbReference type="NCBIfam" id="TIGR03181">
    <property type="entry name" value="PDH_E1_alph_x"/>
    <property type="match status" value="1"/>
</dbReference>
<feature type="compositionally biased region" description="Basic and acidic residues" evidence="2">
    <location>
        <begin position="351"/>
        <end position="369"/>
    </location>
</feature>
<dbReference type="InterPro" id="IPR029061">
    <property type="entry name" value="THDP-binding"/>
</dbReference>
<gene>
    <name evidence="4" type="ORF">MNBD_GAMMA17-1448</name>
</gene>
<dbReference type="GO" id="GO:0003863">
    <property type="term" value="F:branched-chain 2-oxo acid dehydrogenase activity"/>
    <property type="evidence" value="ECO:0007669"/>
    <property type="project" value="UniProtKB-EC"/>
</dbReference>
<evidence type="ECO:0000259" key="3">
    <source>
        <dbReference type="Pfam" id="PF00676"/>
    </source>
</evidence>
<dbReference type="PANTHER" id="PTHR43380">
    <property type="entry name" value="2-OXOISOVALERATE DEHYDROGENASE SUBUNIT ALPHA, MITOCHONDRIAL"/>
    <property type="match status" value="1"/>
</dbReference>
<dbReference type="CDD" id="cd02000">
    <property type="entry name" value="TPP_E1_PDC_ADC_BCADC"/>
    <property type="match status" value="1"/>
</dbReference>
<keyword evidence="1 4" id="KW-0560">Oxidoreductase</keyword>
<dbReference type="EMBL" id="UOFQ01000111">
    <property type="protein sequence ID" value="VAW88921.1"/>
    <property type="molecule type" value="Genomic_DNA"/>
</dbReference>
<dbReference type="AlphaFoldDB" id="A0A3B0ZBJ6"/>
<feature type="domain" description="Dehydrogenase E1 component" evidence="3">
    <location>
        <begin position="44"/>
        <end position="329"/>
    </location>
</feature>
<dbReference type="Pfam" id="PF00676">
    <property type="entry name" value="E1_dh"/>
    <property type="match status" value="1"/>
</dbReference>
<evidence type="ECO:0000256" key="2">
    <source>
        <dbReference type="SAM" id="MobiDB-lite"/>
    </source>
</evidence>